<protein>
    <submittedName>
        <fullName evidence="6">WD40 repeat-containing protein</fullName>
    </submittedName>
</protein>
<dbReference type="PROSITE" id="PS50082">
    <property type="entry name" value="WD_REPEATS_2"/>
    <property type="match status" value="5"/>
</dbReference>
<dbReference type="Proteomes" id="UP000010367">
    <property type="component" value="Chromosome"/>
</dbReference>
<dbReference type="InterPro" id="IPR008271">
    <property type="entry name" value="Ser/Thr_kinase_AS"/>
</dbReference>
<dbReference type="PRINTS" id="PR00320">
    <property type="entry name" value="GPROTEINBRPT"/>
</dbReference>
<dbReference type="HOGENOM" id="CLU_000288_135_4_3"/>
<evidence type="ECO:0000259" key="5">
    <source>
        <dbReference type="PROSITE" id="PS50011"/>
    </source>
</evidence>
<dbReference type="Gene3D" id="3.30.200.20">
    <property type="entry name" value="Phosphorylase Kinase, domain 1"/>
    <property type="match status" value="1"/>
</dbReference>
<dbReference type="GO" id="GO:0004672">
    <property type="term" value="F:protein kinase activity"/>
    <property type="evidence" value="ECO:0007669"/>
    <property type="project" value="InterPro"/>
</dbReference>
<name>K9TEW2_9CYAN</name>
<evidence type="ECO:0000256" key="3">
    <source>
        <dbReference type="PROSITE-ProRule" id="PRU00221"/>
    </source>
</evidence>
<dbReference type="InterPro" id="IPR001680">
    <property type="entry name" value="WD40_rpt"/>
</dbReference>
<dbReference type="AlphaFoldDB" id="K9TEW2"/>
<evidence type="ECO:0000313" key="7">
    <source>
        <dbReference type="Proteomes" id="UP000010367"/>
    </source>
</evidence>
<keyword evidence="1 3" id="KW-0853">WD repeat</keyword>
<dbReference type="InterPro" id="IPR036322">
    <property type="entry name" value="WD40_repeat_dom_sf"/>
</dbReference>
<feature type="domain" description="Protein kinase" evidence="5">
    <location>
        <begin position="36"/>
        <end position="297"/>
    </location>
</feature>
<dbReference type="OrthoDB" id="500858at2"/>
<dbReference type="InterPro" id="IPR020472">
    <property type="entry name" value="WD40_PAC1"/>
</dbReference>
<dbReference type="KEGG" id="oac:Oscil6304_1233"/>
<feature type="region of interest" description="Disordered" evidence="4">
    <location>
        <begin position="311"/>
        <end position="360"/>
    </location>
</feature>
<dbReference type="InterPro" id="IPR019775">
    <property type="entry name" value="WD40_repeat_CS"/>
</dbReference>
<proteinExistence type="predicted"/>
<dbReference type="RefSeq" id="WP_015147596.1">
    <property type="nucleotide sequence ID" value="NC_019693.1"/>
</dbReference>
<dbReference type="InterPro" id="IPR050349">
    <property type="entry name" value="WD_LIS1/nudF_dynein_reg"/>
</dbReference>
<dbReference type="PANTHER" id="PTHR44129">
    <property type="entry name" value="WD REPEAT-CONTAINING PROTEIN POP1"/>
    <property type="match status" value="1"/>
</dbReference>
<dbReference type="PROSITE" id="PS50294">
    <property type="entry name" value="WD_REPEATS_REGION"/>
    <property type="match status" value="5"/>
</dbReference>
<dbReference type="PATRIC" id="fig|56110.3.peg.1488"/>
<dbReference type="SMART" id="SM00320">
    <property type="entry name" value="WD40"/>
    <property type="match status" value="7"/>
</dbReference>
<dbReference type="Pfam" id="PF00069">
    <property type="entry name" value="Pkinase"/>
    <property type="match status" value="1"/>
</dbReference>
<dbReference type="GO" id="GO:0005524">
    <property type="term" value="F:ATP binding"/>
    <property type="evidence" value="ECO:0007669"/>
    <property type="project" value="InterPro"/>
</dbReference>
<dbReference type="InterPro" id="IPR000719">
    <property type="entry name" value="Prot_kinase_dom"/>
</dbReference>
<dbReference type="SMART" id="SM00220">
    <property type="entry name" value="S_TKc"/>
    <property type="match status" value="1"/>
</dbReference>
<gene>
    <name evidence="6" type="ORF">Oscil6304_1233</name>
</gene>
<dbReference type="EMBL" id="CP003607">
    <property type="protein sequence ID" value="AFY80948.1"/>
    <property type="molecule type" value="Genomic_DNA"/>
</dbReference>
<feature type="repeat" description="WD" evidence="3">
    <location>
        <begin position="556"/>
        <end position="590"/>
    </location>
</feature>
<dbReference type="eggNOG" id="COG0515">
    <property type="taxonomic scope" value="Bacteria"/>
</dbReference>
<dbReference type="SUPFAM" id="SSF56112">
    <property type="entry name" value="Protein kinase-like (PK-like)"/>
    <property type="match status" value="1"/>
</dbReference>
<sequence>MSYCLNPKCPHPNDPANANHVKCVHCGCDVLLQRRYRIIKPLGGGGFGKTFEVDDQGVIKVIKVLLQNHEKAVELFQQEADVLKRINHPGIPKVEADAYFAITPPGETEPIHCLVMEKISGLNLRDWMKKRGNRPVTQNQALDWLKQMVEILDRVHQQNFFHRDIKPLNIMIRLNGQVVLIDFGAAREVTNTYFAKVGQGQNITGIVSPGYTPPEQANGKAVPQSDFYALGRTLVFLLTAKPPTAFSENPRTGKLVWRNSAPQISKSFGDVIDYLMAPFPGKRPQSAQAILQCLAEIDLTPPNGEVGEANTGIGTSGTRGNYNTGSHSNTKSPATESRKLRSQYQPVYPAKSKNSGKSQFLKRGSKKPWISAIAILLVFLATSQVYGYWRYGLFPANPVGLLVNLPSSLFLRRSIREVGQVQSIAMSQLPGAASQSEGGTFASGSFGTIRIWNLNSGTLLHTIAAHKDWVRTLAVSPNGQTLASGSADKTIRLWNMNNGSRMLTIAGPGAHWGPVNTLAFTPDGQRLASGSDDNTIKIWDIRSGTRLRTIQVGSGVNAIAFTPDGRRIISAANDNTVKIWDLATGARLLTLRGHVHPVISLAISPDGNTLVSGSRDNTIAVWNLSTGERRYQLIGDSSWVRSVAIGPDGNILASSGGTIEIWDLVTGTLRHQLTGHSSYVSGIAMTPDGKTLLSGSPDETIKIWRLPSGSQP</sequence>
<accession>K9TEW2</accession>
<dbReference type="Pfam" id="PF00400">
    <property type="entry name" value="WD40"/>
    <property type="match status" value="6"/>
</dbReference>
<evidence type="ECO:0000313" key="6">
    <source>
        <dbReference type="EMBL" id="AFY80948.1"/>
    </source>
</evidence>
<dbReference type="Gene3D" id="1.10.510.10">
    <property type="entry name" value="Transferase(Phosphotransferase) domain 1"/>
    <property type="match status" value="1"/>
</dbReference>
<dbReference type="InterPro" id="IPR015943">
    <property type="entry name" value="WD40/YVTN_repeat-like_dom_sf"/>
</dbReference>
<reference evidence="6 7" key="1">
    <citation type="submission" date="2012-06" db="EMBL/GenBank/DDBJ databases">
        <title>Finished chromosome of genome of Oscillatoria acuminata PCC 6304.</title>
        <authorList>
            <consortium name="US DOE Joint Genome Institute"/>
            <person name="Gugger M."/>
            <person name="Coursin T."/>
            <person name="Rippka R."/>
            <person name="Tandeau De Marsac N."/>
            <person name="Huntemann M."/>
            <person name="Wei C.-L."/>
            <person name="Han J."/>
            <person name="Detter J.C."/>
            <person name="Han C."/>
            <person name="Tapia R."/>
            <person name="Davenport K."/>
            <person name="Daligault H."/>
            <person name="Erkkila T."/>
            <person name="Gu W."/>
            <person name="Munk A.C.C."/>
            <person name="Teshima H."/>
            <person name="Xu Y."/>
            <person name="Chain P."/>
            <person name="Chen A."/>
            <person name="Krypides N."/>
            <person name="Mavromatis K."/>
            <person name="Markowitz V."/>
            <person name="Szeto E."/>
            <person name="Ivanova N."/>
            <person name="Mikhailova N."/>
            <person name="Ovchinnikova G."/>
            <person name="Pagani I."/>
            <person name="Pati A."/>
            <person name="Goodwin L."/>
            <person name="Peters L."/>
            <person name="Pitluck S."/>
            <person name="Woyke T."/>
            <person name="Kerfeld C."/>
        </authorList>
    </citation>
    <scope>NUCLEOTIDE SEQUENCE [LARGE SCALE GENOMIC DNA]</scope>
    <source>
        <strain evidence="6 7">PCC 6304</strain>
    </source>
</reference>
<dbReference type="InParanoid" id="K9TEW2"/>
<dbReference type="CDD" id="cd00200">
    <property type="entry name" value="WD40"/>
    <property type="match status" value="1"/>
</dbReference>
<evidence type="ECO:0000256" key="2">
    <source>
        <dbReference type="ARBA" id="ARBA00022737"/>
    </source>
</evidence>
<feature type="compositionally biased region" description="Polar residues" evidence="4">
    <location>
        <begin position="312"/>
        <end position="335"/>
    </location>
</feature>
<dbReference type="PROSITE" id="PS50011">
    <property type="entry name" value="PROTEIN_KINASE_DOM"/>
    <property type="match status" value="1"/>
</dbReference>
<dbReference type="STRING" id="56110.Oscil6304_1233"/>
<feature type="repeat" description="WD" evidence="3">
    <location>
        <begin position="591"/>
        <end position="632"/>
    </location>
</feature>
<organism evidence="6 7">
    <name type="scientific">Oscillatoria acuminata PCC 6304</name>
    <dbReference type="NCBI Taxonomy" id="56110"/>
    <lineage>
        <taxon>Bacteria</taxon>
        <taxon>Bacillati</taxon>
        <taxon>Cyanobacteriota</taxon>
        <taxon>Cyanophyceae</taxon>
        <taxon>Oscillatoriophycideae</taxon>
        <taxon>Oscillatoriales</taxon>
        <taxon>Oscillatoriaceae</taxon>
        <taxon>Oscillatoria</taxon>
    </lineage>
</organism>
<evidence type="ECO:0000256" key="1">
    <source>
        <dbReference type="ARBA" id="ARBA00022574"/>
    </source>
</evidence>
<dbReference type="Gene3D" id="2.130.10.10">
    <property type="entry name" value="YVTN repeat-like/Quinoprotein amine dehydrogenase"/>
    <property type="match status" value="2"/>
</dbReference>
<dbReference type="PROSITE" id="PS00678">
    <property type="entry name" value="WD_REPEATS_1"/>
    <property type="match status" value="4"/>
</dbReference>
<dbReference type="SUPFAM" id="SSF50978">
    <property type="entry name" value="WD40 repeat-like"/>
    <property type="match status" value="1"/>
</dbReference>
<keyword evidence="2" id="KW-0677">Repeat</keyword>
<dbReference type="InterPro" id="IPR011009">
    <property type="entry name" value="Kinase-like_dom_sf"/>
</dbReference>
<feature type="repeat" description="WD" evidence="3">
    <location>
        <begin position="673"/>
        <end position="712"/>
    </location>
</feature>
<dbReference type="PROSITE" id="PS00108">
    <property type="entry name" value="PROTEIN_KINASE_ST"/>
    <property type="match status" value="1"/>
</dbReference>
<dbReference type="eggNOG" id="COG2319">
    <property type="taxonomic scope" value="Bacteria"/>
</dbReference>
<evidence type="ECO:0000256" key="4">
    <source>
        <dbReference type="SAM" id="MobiDB-lite"/>
    </source>
</evidence>
<dbReference type="CDD" id="cd14014">
    <property type="entry name" value="STKc_PknB_like"/>
    <property type="match status" value="1"/>
</dbReference>
<feature type="repeat" description="WD" evidence="3">
    <location>
        <begin position="463"/>
        <end position="504"/>
    </location>
</feature>
<feature type="repeat" description="WD" evidence="3">
    <location>
        <begin position="508"/>
        <end position="549"/>
    </location>
</feature>
<keyword evidence="7" id="KW-1185">Reference proteome</keyword>